<evidence type="ECO:0000256" key="8">
    <source>
        <dbReference type="SAM" id="MobiDB-lite"/>
    </source>
</evidence>
<dbReference type="GO" id="GO:0016020">
    <property type="term" value="C:membrane"/>
    <property type="evidence" value="ECO:0007669"/>
    <property type="project" value="UniProtKB-SubCell"/>
</dbReference>
<dbReference type="STRING" id="669874.A0A1E4U2Z0"/>
<dbReference type="OrthoDB" id="9974421at2759"/>
<feature type="compositionally biased region" description="Polar residues" evidence="8">
    <location>
        <begin position="480"/>
        <end position="496"/>
    </location>
</feature>
<dbReference type="FunFam" id="3.40.50.1820:FF:000095">
    <property type="entry name" value="Triglyceride lipase-cholesterol esterase"/>
    <property type="match status" value="1"/>
</dbReference>
<dbReference type="SUPFAM" id="SSF53474">
    <property type="entry name" value="alpha/beta-Hydrolases"/>
    <property type="match status" value="1"/>
</dbReference>
<protein>
    <recommendedName>
        <fullName evidence="9">AB hydrolase-1 domain-containing protein</fullName>
    </recommendedName>
</protein>
<feature type="region of interest" description="Disordered" evidence="8">
    <location>
        <begin position="467"/>
        <end position="496"/>
    </location>
</feature>
<evidence type="ECO:0000313" key="10">
    <source>
        <dbReference type="EMBL" id="ODV98370.1"/>
    </source>
</evidence>
<keyword evidence="11" id="KW-1185">Reference proteome</keyword>
<evidence type="ECO:0000256" key="7">
    <source>
        <dbReference type="ARBA" id="ARBA00023136"/>
    </source>
</evidence>
<comment type="subcellular location">
    <subcellularLocation>
        <location evidence="1">Membrane</location>
        <topology evidence="1">Single-pass membrane protein</topology>
    </subcellularLocation>
</comment>
<feature type="region of interest" description="Disordered" evidence="8">
    <location>
        <begin position="1"/>
        <end position="31"/>
    </location>
</feature>
<evidence type="ECO:0000256" key="1">
    <source>
        <dbReference type="ARBA" id="ARBA00004167"/>
    </source>
</evidence>
<feature type="compositionally biased region" description="Low complexity" evidence="8">
    <location>
        <begin position="13"/>
        <end position="28"/>
    </location>
</feature>
<dbReference type="Gene3D" id="3.40.50.1820">
    <property type="entry name" value="alpha/beta hydrolase"/>
    <property type="match status" value="1"/>
</dbReference>
<accession>A0A1E4U2Z0</accession>
<dbReference type="GO" id="GO:0016787">
    <property type="term" value="F:hydrolase activity"/>
    <property type="evidence" value="ECO:0007669"/>
    <property type="project" value="UniProtKB-KW"/>
</dbReference>
<keyword evidence="5" id="KW-1133">Transmembrane helix</keyword>
<dbReference type="GO" id="GO:0016042">
    <property type="term" value="P:lipid catabolic process"/>
    <property type="evidence" value="ECO:0007669"/>
    <property type="project" value="UniProtKB-KW"/>
</dbReference>
<reference evidence="11" key="1">
    <citation type="submission" date="2016-05" db="EMBL/GenBank/DDBJ databases">
        <title>Comparative genomics of biotechnologically important yeasts.</title>
        <authorList>
            <consortium name="DOE Joint Genome Institute"/>
            <person name="Riley R."/>
            <person name="Haridas S."/>
            <person name="Wolfe K.H."/>
            <person name="Lopes M.R."/>
            <person name="Hittinger C.T."/>
            <person name="Goker M."/>
            <person name="Salamov A."/>
            <person name="Wisecaver J."/>
            <person name="Long T.M."/>
            <person name="Aerts A.L."/>
            <person name="Barry K."/>
            <person name="Choi C."/>
            <person name="Clum A."/>
            <person name="Coughlan A.Y."/>
            <person name="Deshpande S."/>
            <person name="Douglass A.P."/>
            <person name="Hanson S.J."/>
            <person name="Klenk H.-P."/>
            <person name="Labutti K."/>
            <person name="Lapidus A."/>
            <person name="Lindquist E."/>
            <person name="Lipzen A."/>
            <person name="Meier-Kolthoff J.P."/>
            <person name="Ohm R.A."/>
            <person name="Otillar R.P."/>
            <person name="Pangilinan J."/>
            <person name="Peng Y."/>
            <person name="Rokas A."/>
            <person name="Rosa C.A."/>
            <person name="Scheuner C."/>
            <person name="Sibirny A.A."/>
            <person name="Slot J.C."/>
            <person name="Stielow J.B."/>
            <person name="Sun H."/>
            <person name="Kurtzman C.P."/>
            <person name="Blackwell M."/>
            <person name="Grigoriev I.V."/>
            <person name="Jeffries T.W."/>
        </authorList>
    </citation>
    <scope>NUCLEOTIDE SEQUENCE [LARGE SCALE GENOMIC DNA]</scope>
    <source>
        <strain evidence="11">NRRL Y-2460</strain>
    </source>
</reference>
<dbReference type="PANTHER" id="PTHR11005">
    <property type="entry name" value="LYSOSOMAL ACID LIPASE-RELATED"/>
    <property type="match status" value="1"/>
</dbReference>
<dbReference type="Pfam" id="PF00561">
    <property type="entry name" value="Abhydrolase_1"/>
    <property type="match status" value="1"/>
</dbReference>
<sequence length="496" mass="55803">MAADNISYPFYNSQSSSASSSKSSSSSSINLMEKEEKEEKLKNQFEIRDFESKIINAIDIVDIVHAHGYKIHEHIVQTKDGYLLAIHRIIPKHIIRSSVKSRSYTAQLRDLNQPVVYFHHGLLTNSELFVLGDKTTKCLPFVLADSGYDVWLGNNRGNKYSRKHLELSSSSAAFWNYSLDEFALYDIPDTIEYILEATRQESLNYIGFSQGSAQCLAALSLSPKLNEKIKLFIGLSPAMVPRGLNHPVASFFVDSAPSFLYNLFGCRALIPSVVFWQQLLGPKYYRTVVDNSLILLFGWQTKNISSKQKQLGYQHMFSPSSVKSVVHWFQIIRSKRFQMYDEGGNAGSKLNTFSKNHKVYRVASFPTQTISTPMLLVYGKADCLIDIETTLENSSCHVETIGIENYEHMDTLWADEVETTVFQPVIKKLEEVNKKGNTNLKKTGVLVNGGLKFDKIRQPPVSDINNETIRASSFSSSSSPINNRTMSAGESISNHA</sequence>
<evidence type="ECO:0000259" key="9">
    <source>
        <dbReference type="Pfam" id="PF00561"/>
    </source>
</evidence>
<dbReference type="Proteomes" id="UP000094236">
    <property type="component" value="Unassembled WGS sequence"/>
</dbReference>
<organism evidence="10 11">
    <name type="scientific">Pachysolen tannophilus NRRL Y-2460</name>
    <dbReference type="NCBI Taxonomy" id="669874"/>
    <lineage>
        <taxon>Eukaryota</taxon>
        <taxon>Fungi</taxon>
        <taxon>Dikarya</taxon>
        <taxon>Ascomycota</taxon>
        <taxon>Saccharomycotina</taxon>
        <taxon>Pichiomycetes</taxon>
        <taxon>Pachysolenaceae</taxon>
        <taxon>Pachysolen</taxon>
    </lineage>
</organism>
<keyword evidence="6" id="KW-0443">Lipid metabolism</keyword>
<dbReference type="InterPro" id="IPR000073">
    <property type="entry name" value="AB_hydrolase_1"/>
</dbReference>
<dbReference type="InterPro" id="IPR029058">
    <property type="entry name" value="AB_hydrolase_fold"/>
</dbReference>
<evidence type="ECO:0000256" key="2">
    <source>
        <dbReference type="ARBA" id="ARBA00022692"/>
    </source>
</evidence>
<evidence type="ECO:0000256" key="3">
    <source>
        <dbReference type="ARBA" id="ARBA00022801"/>
    </source>
</evidence>
<keyword evidence="7" id="KW-0472">Membrane</keyword>
<dbReference type="AlphaFoldDB" id="A0A1E4U2Z0"/>
<evidence type="ECO:0000256" key="5">
    <source>
        <dbReference type="ARBA" id="ARBA00022989"/>
    </source>
</evidence>
<gene>
    <name evidence="10" type="ORF">PACTADRAFT_48148</name>
</gene>
<keyword evidence="3" id="KW-0378">Hydrolase</keyword>
<evidence type="ECO:0000313" key="11">
    <source>
        <dbReference type="Proteomes" id="UP000094236"/>
    </source>
</evidence>
<dbReference type="EMBL" id="KV454011">
    <property type="protein sequence ID" value="ODV98370.1"/>
    <property type="molecule type" value="Genomic_DNA"/>
</dbReference>
<evidence type="ECO:0000256" key="4">
    <source>
        <dbReference type="ARBA" id="ARBA00022963"/>
    </source>
</evidence>
<feature type="domain" description="AB hydrolase-1" evidence="9">
    <location>
        <begin position="114"/>
        <end position="413"/>
    </location>
</feature>
<keyword evidence="2" id="KW-0812">Transmembrane</keyword>
<name>A0A1E4U2Z0_PACTA</name>
<proteinExistence type="predicted"/>
<keyword evidence="4" id="KW-0442">Lipid degradation</keyword>
<evidence type="ECO:0000256" key="6">
    <source>
        <dbReference type="ARBA" id="ARBA00023098"/>
    </source>
</evidence>